<feature type="domain" description="Arginosuccinate synthase C-terminal" evidence="9">
    <location>
        <begin position="188"/>
        <end position="393"/>
    </location>
</feature>
<evidence type="ECO:0000256" key="1">
    <source>
        <dbReference type="ARBA" id="ARBA00004967"/>
    </source>
</evidence>
<reference evidence="11 13" key="2">
    <citation type="submission" date="2018-10" db="EMBL/GenBank/DDBJ databases">
        <title>Complete genome sequence of Pseudomonas pelagia strain Kongs-67.</title>
        <authorList>
            <person name="Sinha R.K."/>
            <person name="Krishnan K."/>
        </authorList>
    </citation>
    <scope>NUCLEOTIDE SEQUENCE [LARGE SCALE GENOMIC DNA]</scope>
    <source>
        <strain evidence="11 13">Kongs-67</strain>
    </source>
</reference>
<dbReference type="SUPFAM" id="SSF69864">
    <property type="entry name" value="Argininosuccinate synthetase, C-terminal domain"/>
    <property type="match status" value="1"/>
</dbReference>
<dbReference type="InterPro" id="IPR024074">
    <property type="entry name" value="AS_cat/multimer_dom_body"/>
</dbReference>
<dbReference type="EMBL" id="NWMT01000035">
    <property type="protein sequence ID" value="PCD01106.1"/>
    <property type="molecule type" value="Genomic_DNA"/>
</dbReference>
<dbReference type="Pfam" id="PF00764">
    <property type="entry name" value="Arginosuc_synth"/>
    <property type="match status" value="1"/>
</dbReference>
<gene>
    <name evidence="10" type="ORF">CO192_01975</name>
    <name evidence="11" type="ORF">EAO82_08725</name>
</gene>
<keyword evidence="13" id="KW-1185">Reference proteome</keyword>
<keyword evidence="4" id="KW-0436">Ligase</keyword>
<evidence type="ECO:0000259" key="8">
    <source>
        <dbReference type="Pfam" id="PF00764"/>
    </source>
</evidence>
<evidence type="ECO:0000313" key="13">
    <source>
        <dbReference type="Proteomes" id="UP000344571"/>
    </source>
</evidence>
<dbReference type="AlphaFoldDB" id="A0AA91U5J1"/>
<proteinExistence type="predicted"/>
<evidence type="ECO:0000256" key="3">
    <source>
        <dbReference type="ARBA" id="ARBA00022571"/>
    </source>
</evidence>
<evidence type="ECO:0000256" key="6">
    <source>
        <dbReference type="ARBA" id="ARBA00022741"/>
    </source>
</evidence>
<evidence type="ECO:0000313" key="10">
    <source>
        <dbReference type="EMBL" id="PCD01106.1"/>
    </source>
</evidence>
<keyword evidence="7" id="KW-0067">ATP-binding</keyword>
<evidence type="ECO:0000256" key="2">
    <source>
        <dbReference type="ARBA" id="ARBA00012286"/>
    </source>
</evidence>
<evidence type="ECO:0000256" key="5">
    <source>
        <dbReference type="ARBA" id="ARBA00022605"/>
    </source>
</evidence>
<protein>
    <recommendedName>
        <fullName evidence="2">argininosuccinate synthase</fullName>
        <ecNumber evidence="2">6.3.4.5</ecNumber>
    </recommendedName>
</protein>
<dbReference type="EMBL" id="CP033116">
    <property type="protein sequence ID" value="QFY56438.1"/>
    <property type="molecule type" value="Genomic_DNA"/>
</dbReference>
<dbReference type="Gene3D" id="3.90.1260.10">
    <property type="entry name" value="Argininosuccinate synthetase, chain A, domain 2"/>
    <property type="match status" value="1"/>
</dbReference>
<dbReference type="RefSeq" id="WP_096344953.1">
    <property type="nucleotide sequence ID" value="NZ_CP033116.1"/>
</dbReference>
<dbReference type="GO" id="GO:0005524">
    <property type="term" value="F:ATP binding"/>
    <property type="evidence" value="ECO:0007669"/>
    <property type="project" value="UniProtKB-KW"/>
</dbReference>
<evidence type="ECO:0000256" key="7">
    <source>
        <dbReference type="ARBA" id="ARBA00022840"/>
    </source>
</evidence>
<dbReference type="GO" id="GO:0000050">
    <property type="term" value="P:urea cycle"/>
    <property type="evidence" value="ECO:0007669"/>
    <property type="project" value="TreeGrafter"/>
</dbReference>
<dbReference type="GO" id="GO:0005737">
    <property type="term" value="C:cytoplasm"/>
    <property type="evidence" value="ECO:0007669"/>
    <property type="project" value="TreeGrafter"/>
</dbReference>
<dbReference type="SUPFAM" id="SSF52402">
    <property type="entry name" value="Adenine nucleotide alpha hydrolases-like"/>
    <property type="match status" value="1"/>
</dbReference>
<keyword evidence="5" id="KW-0028">Amino-acid biosynthesis</keyword>
<reference evidence="10 12" key="1">
    <citation type="submission" date="2017-09" db="EMBL/GenBank/DDBJ databases">
        <title>Bacterial and phytoplankton interrelationship in Kongsfjorden, an Arctic fjord.</title>
        <authorList>
            <person name="Sinha R."/>
            <person name="Krishnan K."/>
        </authorList>
    </citation>
    <scope>NUCLEOTIDE SEQUENCE [LARGE SCALE GENOMIC DNA]</scope>
    <source>
        <strain evidence="10 12">58</strain>
    </source>
</reference>
<dbReference type="PANTHER" id="PTHR11587">
    <property type="entry name" value="ARGININOSUCCINATE SYNTHASE"/>
    <property type="match status" value="1"/>
</dbReference>
<dbReference type="Pfam" id="PF20979">
    <property type="entry name" value="Arginosuc_syn_C"/>
    <property type="match status" value="1"/>
</dbReference>
<dbReference type="Proteomes" id="UP000344571">
    <property type="component" value="Chromosome"/>
</dbReference>
<evidence type="ECO:0000259" key="9">
    <source>
        <dbReference type="Pfam" id="PF20979"/>
    </source>
</evidence>
<evidence type="ECO:0000256" key="4">
    <source>
        <dbReference type="ARBA" id="ARBA00022598"/>
    </source>
</evidence>
<dbReference type="InterPro" id="IPR014729">
    <property type="entry name" value="Rossmann-like_a/b/a_fold"/>
</dbReference>
<dbReference type="InterPro" id="IPR001518">
    <property type="entry name" value="Arginosuc_synth"/>
</dbReference>
<dbReference type="GO" id="GO:0004055">
    <property type="term" value="F:argininosuccinate synthase activity"/>
    <property type="evidence" value="ECO:0007669"/>
    <property type="project" value="UniProtKB-EC"/>
</dbReference>
<dbReference type="Gene3D" id="3.40.50.620">
    <property type="entry name" value="HUPs"/>
    <property type="match status" value="1"/>
</dbReference>
<dbReference type="InterPro" id="IPR048268">
    <property type="entry name" value="Arginosuc_syn_C"/>
</dbReference>
<dbReference type="GO" id="GO:0000053">
    <property type="term" value="P:argininosuccinate metabolic process"/>
    <property type="evidence" value="ECO:0007669"/>
    <property type="project" value="TreeGrafter"/>
</dbReference>
<evidence type="ECO:0000313" key="11">
    <source>
        <dbReference type="EMBL" id="QFY56438.1"/>
    </source>
</evidence>
<name>A0AA91U5J1_9GAMM</name>
<comment type="pathway">
    <text evidence="1">Amino-acid biosynthesis; L-arginine biosynthesis; L-arginine from L-ornithine and carbamoyl phosphate: step 2/3.</text>
</comment>
<dbReference type="GO" id="GO:0006526">
    <property type="term" value="P:L-arginine biosynthetic process"/>
    <property type="evidence" value="ECO:0007669"/>
    <property type="project" value="UniProtKB-KW"/>
</dbReference>
<keyword evidence="6" id="KW-0547">Nucleotide-binding</keyword>
<dbReference type="NCBIfam" id="NF038212">
    <property type="entry name" value="argG_rel"/>
    <property type="match status" value="1"/>
</dbReference>
<dbReference type="Proteomes" id="UP000243750">
    <property type="component" value="Unassembled WGS sequence"/>
</dbReference>
<sequence>MEHFKEVRSLEDLEYLTGRCEHVLTLFSGGVDSSYLLYKLASCAFKVTALAIDLGDGTNLEDLQQIAQHFGADLRVVDGRRAFVDDAVLPAIQACAQYMGIYPISSSLSRPIIAKLAVDMAERLGCDAILHTANQSQNSLRRLNGALRQLRFSGYTGSPYEYSAFSREEKIAALSAAGLCRFQARGISGDANLWVREYESGCLDNPENFVAPESIYKWTAANQVAVHHEVQISMLQGRPVALNGLATPLIDMIEQLNLIAGSFGIGRYSGLEHLQGGEKVLEVREAPAATILLAAYRHLETATLDAELVREKLSIEQLWVREAIEGRWFGNLRSAATSFISETAKHVSGTVSFRLRAGAADLASIRAEHPLYLTDRDQWEKDVARQRGSRGLFDLQVPAPSICAATA</sequence>
<feature type="domain" description="Arginosuccinate synthase-like N-terminal" evidence="8">
    <location>
        <begin position="24"/>
        <end position="172"/>
    </location>
</feature>
<accession>A0AA91U5J1</accession>
<dbReference type="InterPro" id="IPR048267">
    <property type="entry name" value="Arginosuc_syn_N"/>
</dbReference>
<keyword evidence="3" id="KW-0055">Arginine biosynthesis</keyword>
<organism evidence="10 12">
    <name type="scientific">Halopseudomonas pelagia</name>
    <dbReference type="NCBI Taxonomy" id="553151"/>
    <lineage>
        <taxon>Bacteria</taxon>
        <taxon>Pseudomonadati</taxon>
        <taxon>Pseudomonadota</taxon>
        <taxon>Gammaproteobacteria</taxon>
        <taxon>Pseudomonadales</taxon>
        <taxon>Pseudomonadaceae</taxon>
        <taxon>Halopseudomonas</taxon>
    </lineage>
</organism>
<evidence type="ECO:0000313" key="12">
    <source>
        <dbReference type="Proteomes" id="UP000243750"/>
    </source>
</evidence>
<dbReference type="PANTHER" id="PTHR11587:SF2">
    <property type="entry name" value="ARGININOSUCCINATE SYNTHASE"/>
    <property type="match status" value="1"/>
</dbReference>
<dbReference type="EC" id="6.3.4.5" evidence="2"/>